<dbReference type="PANTHER" id="PTHR43727">
    <property type="entry name" value="DIAMINOPIMELATE DECARBOXYLASE"/>
    <property type="match status" value="1"/>
</dbReference>
<keyword evidence="3 6" id="KW-0663">Pyridoxal phosphate</keyword>
<dbReference type="AlphaFoldDB" id="A0A4Q9V1A8"/>
<dbReference type="CDD" id="cd06828">
    <property type="entry name" value="PLPDE_III_DapDC"/>
    <property type="match status" value="1"/>
</dbReference>
<evidence type="ECO:0000256" key="4">
    <source>
        <dbReference type="ARBA" id="ARBA00023154"/>
    </source>
</evidence>
<feature type="binding site" evidence="6">
    <location>
        <position position="312"/>
    </location>
    <ligand>
        <name>substrate</name>
    </ligand>
</feature>
<keyword evidence="5 6" id="KW-0456">Lyase</keyword>
<dbReference type="InterPro" id="IPR022644">
    <property type="entry name" value="De-COase2_N"/>
</dbReference>
<dbReference type="Pfam" id="PF00278">
    <property type="entry name" value="Orn_DAP_Arg_deC"/>
    <property type="match status" value="1"/>
</dbReference>
<dbReference type="GO" id="GO:0009089">
    <property type="term" value="P:lysine biosynthetic process via diaminopimelate"/>
    <property type="evidence" value="ECO:0007669"/>
    <property type="project" value="UniProtKB-UniRule"/>
</dbReference>
<dbReference type="InterPro" id="IPR029066">
    <property type="entry name" value="PLP-binding_barrel"/>
</dbReference>
<evidence type="ECO:0000259" key="11">
    <source>
        <dbReference type="Pfam" id="PF02784"/>
    </source>
</evidence>
<dbReference type="InterPro" id="IPR000183">
    <property type="entry name" value="Orn/DAP/Arg_de-COase"/>
</dbReference>
<evidence type="ECO:0000256" key="8">
    <source>
        <dbReference type="PIRSR" id="PIRSR600183-50"/>
    </source>
</evidence>
<dbReference type="PRINTS" id="PR01179">
    <property type="entry name" value="ODADCRBXLASE"/>
</dbReference>
<accession>A0A4Q9V1A8</accession>
<evidence type="ECO:0000313" key="12">
    <source>
        <dbReference type="EMBL" id="TBW21557.1"/>
    </source>
</evidence>
<comment type="catalytic activity">
    <reaction evidence="6 9">
        <text>meso-2,6-diaminopimelate + H(+) = L-lysine + CO2</text>
        <dbReference type="Rhea" id="RHEA:15101"/>
        <dbReference type="ChEBI" id="CHEBI:15378"/>
        <dbReference type="ChEBI" id="CHEBI:16526"/>
        <dbReference type="ChEBI" id="CHEBI:32551"/>
        <dbReference type="ChEBI" id="CHEBI:57791"/>
        <dbReference type="EC" id="4.1.1.20"/>
    </reaction>
</comment>
<gene>
    <name evidence="6 12" type="primary">lysA</name>
    <name evidence="12" type="ORF">EZJ44_06390</name>
</gene>
<comment type="pathway">
    <text evidence="6 9">Amino-acid biosynthesis; L-lysine biosynthesis via DAP pathway; L-lysine from DL-2,6-diaminopimelate: step 1/1.</text>
</comment>
<evidence type="ECO:0000256" key="3">
    <source>
        <dbReference type="ARBA" id="ARBA00022898"/>
    </source>
</evidence>
<feature type="binding site" evidence="6">
    <location>
        <begin position="309"/>
        <end position="312"/>
    </location>
    <ligand>
        <name>pyridoxal 5'-phosphate</name>
        <dbReference type="ChEBI" id="CHEBI:597326"/>
    </ligand>
</feature>
<evidence type="ECO:0000259" key="10">
    <source>
        <dbReference type="Pfam" id="PF00278"/>
    </source>
</evidence>
<dbReference type="SUPFAM" id="SSF50621">
    <property type="entry name" value="Alanine racemase C-terminal domain-like"/>
    <property type="match status" value="1"/>
</dbReference>
<dbReference type="OrthoDB" id="9802241at2"/>
<evidence type="ECO:0000256" key="5">
    <source>
        <dbReference type="ARBA" id="ARBA00023239"/>
    </source>
</evidence>
<evidence type="ECO:0000256" key="7">
    <source>
        <dbReference type="NCBIfam" id="TIGR01048"/>
    </source>
</evidence>
<feature type="modified residue" description="N6-(pyridoxal phosphate)lysine" evidence="6 8">
    <location>
        <position position="85"/>
    </location>
</feature>
<feature type="binding site" evidence="6">
    <location>
        <position position="352"/>
    </location>
    <ligand>
        <name>substrate</name>
    </ligand>
</feature>
<feature type="domain" description="Orn/DAP/Arg decarboxylase 2 C-terminal" evidence="10">
    <location>
        <begin position="317"/>
        <end position="411"/>
    </location>
</feature>
<organism evidence="12 13">
    <name type="scientific">Arcanobacterium bovis</name>
    <dbReference type="NCBI Taxonomy" id="2529275"/>
    <lineage>
        <taxon>Bacteria</taxon>
        <taxon>Bacillati</taxon>
        <taxon>Actinomycetota</taxon>
        <taxon>Actinomycetes</taxon>
        <taxon>Actinomycetales</taxon>
        <taxon>Actinomycetaceae</taxon>
        <taxon>Arcanobacterium</taxon>
    </lineage>
</organism>
<evidence type="ECO:0000313" key="13">
    <source>
        <dbReference type="Proteomes" id="UP000293036"/>
    </source>
</evidence>
<dbReference type="RefSeq" id="WP_131281437.1">
    <property type="nucleotide sequence ID" value="NZ_JBHSLR010000006.1"/>
</dbReference>
<feature type="active site" description="Proton donor" evidence="8">
    <location>
        <position position="383"/>
    </location>
</feature>
<dbReference type="PROSITE" id="PS00878">
    <property type="entry name" value="ODR_DC_2_1"/>
    <property type="match status" value="1"/>
</dbReference>
<comment type="similarity">
    <text evidence="6">Belongs to the Orn/Lys/Arg decarboxylase class-II family. LysA subfamily.</text>
</comment>
<keyword evidence="2 6" id="KW-0210">Decarboxylase</keyword>
<feature type="binding site" evidence="6">
    <location>
        <position position="356"/>
    </location>
    <ligand>
        <name>substrate</name>
    </ligand>
</feature>
<dbReference type="GO" id="GO:0008836">
    <property type="term" value="F:diaminopimelate decarboxylase activity"/>
    <property type="evidence" value="ECO:0007669"/>
    <property type="project" value="UniProtKB-UniRule"/>
</dbReference>
<dbReference type="PRINTS" id="PR01181">
    <property type="entry name" value="DAPDCRBXLASE"/>
</dbReference>
<dbReference type="Gene3D" id="2.40.37.10">
    <property type="entry name" value="Lyase, Ornithine Decarboxylase, Chain A, domain 1"/>
    <property type="match status" value="1"/>
</dbReference>
<protein>
    <recommendedName>
        <fullName evidence="6 7">Diaminopimelate decarboxylase</fullName>
        <shortName evidence="6">DAP decarboxylase</shortName>
        <shortName evidence="6">DAPDC</shortName>
        <ecNumber evidence="6 7">4.1.1.20</ecNumber>
    </recommendedName>
</protein>
<dbReference type="EC" id="4.1.1.20" evidence="6 7"/>
<evidence type="ECO:0000256" key="9">
    <source>
        <dbReference type="RuleBase" id="RU003738"/>
    </source>
</evidence>
<comment type="subunit">
    <text evidence="6">Homodimer.</text>
</comment>
<evidence type="ECO:0000256" key="6">
    <source>
        <dbReference type="HAMAP-Rule" id="MF_02120"/>
    </source>
</evidence>
<comment type="caution">
    <text evidence="12">The sequence shown here is derived from an EMBL/GenBank/DDBJ whole genome shotgun (WGS) entry which is preliminary data.</text>
</comment>
<keyword evidence="6" id="KW-0028">Amino-acid biosynthesis</keyword>
<dbReference type="NCBIfam" id="TIGR01048">
    <property type="entry name" value="lysA"/>
    <property type="match status" value="1"/>
</dbReference>
<dbReference type="FunFam" id="3.20.20.10:FF:000003">
    <property type="entry name" value="Diaminopimelate decarboxylase"/>
    <property type="match status" value="1"/>
</dbReference>
<comment type="cofactor">
    <cofactor evidence="1 6 8 9">
        <name>pyridoxal 5'-phosphate</name>
        <dbReference type="ChEBI" id="CHEBI:597326"/>
    </cofactor>
</comment>
<dbReference type="EMBL" id="SJDT01000004">
    <property type="protein sequence ID" value="TBW21557.1"/>
    <property type="molecule type" value="Genomic_DNA"/>
</dbReference>
<dbReference type="Pfam" id="PF02784">
    <property type="entry name" value="Orn_Arg_deC_N"/>
    <property type="match status" value="1"/>
</dbReference>
<name>A0A4Q9V1A8_9ACTO</name>
<evidence type="ECO:0000256" key="2">
    <source>
        <dbReference type="ARBA" id="ARBA00022793"/>
    </source>
</evidence>
<dbReference type="HAMAP" id="MF_02120">
    <property type="entry name" value="LysA"/>
    <property type="match status" value="1"/>
</dbReference>
<reference evidence="12 13" key="1">
    <citation type="submission" date="2019-02" db="EMBL/GenBank/DDBJ databases">
        <title>Arcanobacterium bovis sp. nov., isolated from the milk of a cow with mastitis.</title>
        <authorList>
            <person name="Sammra O."/>
            <person name="Foster G."/>
            <person name="Hassan A."/>
            <person name="Alssahen M."/>
            <person name="Laemmler C."/>
            <person name="Borowiak M."/>
            <person name="Malorny B."/>
            <person name="Abdulmawjood A."/>
        </authorList>
    </citation>
    <scope>NUCLEOTIDE SEQUENCE [LARGE SCALE GENOMIC DNA]</scope>
    <source>
        <strain evidence="12 13">C605018/01/1</strain>
    </source>
</reference>
<dbReference type="UniPathway" id="UPA00034">
    <property type="reaction ID" value="UER00027"/>
</dbReference>
<dbReference type="InterPro" id="IPR022643">
    <property type="entry name" value="De-COase2_C"/>
</dbReference>
<dbReference type="GO" id="GO:0030170">
    <property type="term" value="F:pyridoxal phosphate binding"/>
    <property type="evidence" value="ECO:0007669"/>
    <property type="project" value="UniProtKB-UniRule"/>
</dbReference>
<dbReference type="InterPro" id="IPR002986">
    <property type="entry name" value="DAP_deCOOHase_LysA"/>
</dbReference>
<dbReference type="InterPro" id="IPR022653">
    <property type="entry name" value="De-COase2_pyr-phos_BS"/>
</dbReference>
<feature type="binding site" evidence="6">
    <location>
        <position position="266"/>
    </location>
    <ligand>
        <name>pyridoxal 5'-phosphate</name>
        <dbReference type="ChEBI" id="CHEBI:597326"/>
    </ligand>
</feature>
<feature type="binding site" evidence="6">
    <location>
        <position position="413"/>
    </location>
    <ligand>
        <name>substrate</name>
    </ligand>
</feature>
<feature type="binding site" evidence="6">
    <location>
        <position position="384"/>
    </location>
    <ligand>
        <name>substrate</name>
    </ligand>
</feature>
<dbReference type="PANTHER" id="PTHR43727:SF2">
    <property type="entry name" value="GROUP IV DECARBOXYLASE"/>
    <property type="match status" value="1"/>
</dbReference>
<feature type="binding site" evidence="6">
    <location>
        <position position="413"/>
    </location>
    <ligand>
        <name>pyridoxal 5'-phosphate</name>
        <dbReference type="ChEBI" id="CHEBI:597326"/>
    </ligand>
</feature>
<keyword evidence="4 6" id="KW-0457">Lysine biosynthesis</keyword>
<comment type="function">
    <text evidence="6">Specifically catalyzes the decarboxylation of meso-diaminopimelate (meso-DAP) to L-lysine.</text>
</comment>
<dbReference type="InterPro" id="IPR009006">
    <property type="entry name" value="Ala_racemase/Decarboxylase_C"/>
</dbReference>
<feature type="domain" description="Orn/DAP/Arg decarboxylase 2 N-terminal" evidence="11">
    <location>
        <begin position="59"/>
        <end position="316"/>
    </location>
</feature>
<evidence type="ECO:0000256" key="1">
    <source>
        <dbReference type="ARBA" id="ARBA00001933"/>
    </source>
</evidence>
<dbReference type="SUPFAM" id="SSF51419">
    <property type="entry name" value="PLP-binding barrel"/>
    <property type="match status" value="1"/>
</dbReference>
<proteinExistence type="inferred from homology"/>
<keyword evidence="13" id="KW-1185">Reference proteome</keyword>
<dbReference type="Gene3D" id="3.20.20.10">
    <property type="entry name" value="Alanine racemase"/>
    <property type="match status" value="1"/>
</dbReference>
<dbReference type="Proteomes" id="UP000293036">
    <property type="component" value="Unassembled WGS sequence"/>
</dbReference>
<sequence length="457" mass="48784">MNMEQLEAPVPDGAPHGVWSINTERLPSGELCVAGVPVGQIAQEFPTPRFVLDANDARSRARAWKEAMDQAFADLAGAHVYYAGKAFLSKAFARWMYEEGLHIDTASEGELVTALAGGVPGSACGLHGNNKSRAEIERALREGVAHIVVDSLAELEFVNVVAQENNAVAPIYLRLTTGVHAGGHEFIATAHEDQKFGLSVTTGVARQAMARAHELENVQLIGLHSHIGSQISATEGFAQAAQVIFEERVWAHEQGIAINEIDLGGGYGIRYTAADDIAPSPREFARILAQVVREHVEKTGLPAPLVSIEPGRSIVAPAMFTLYTVGTVKDVAIDSGVRTYVSVDGGMSDNIRPALYEADYTAALAARNSQAPTQRCRVVGKHCESGDIVVRNVALPSDIHAGDLLAVPATGAYGRAMASNYNMLPRPGVVAVEDGVLTELIRSESIDDLLALDQDQQ</sequence>